<feature type="signal peptide" evidence="3">
    <location>
        <begin position="1"/>
        <end position="25"/>
    </location>
</feature>
<keyword evidence="2" id="KW-0812">Transmembrane</keyword>
<gene>
    <name evidence="4" type="ORF">BACCIP111883_01037</name>
</gene>
<organism evidence="4 5">
    <name type="scientific">Sutcliffiella rhizosphaerae</name>
    <dbReference type="NCBI Taxonomy" id="2880967"/>
    <lineage>
        <taxon>Bacteria</taxon>
        <taxon>Bacillati</taxon>
        <taxon>Bacillota</taxon>
        <taxon>Bacilli</taxon>
        <taxon>Bacillales</taxon>
        <taxon>Bacillaceae</taxon>
        <taxon>Sutcliffiella</taxon>
    </lineage>
</organism>
<feature type="compositionally biased region" description="Polar residues" evidence="1">
    <location>
        <begin position="142"/>
        <end position="167"/>
    </location>
</feature>
<evidence type="ECO:0000313" key="5">
    <source>
        <dbReference type="Proteomes" id="UP000789833"/>
    </source>
</evidence>
<reference evidence="4 5" key="1">
    <citation type="submission" date="2021-10" db="EMBL/GenBank/DDBJ databases">
        <authorList>
            <person name="Criscuolo A."/>
        </authorList>
    </citation>
    <scope>NUCLEOTIDE SEQUENCE [LARGE SCALE GENOMIC DNA]</scope>
    <source>
        <strain evidence="5">CIP 111883</strain>
    </source>
</reference>
<evidence type="ECO:0000256" key="3">
    <source>
        <dbReference type="SAM" id="SignalP"/>
    </source>
</evidence>
<keyword evidence="5" id="KW-1185">Reference proteome</keyword>
<comment type="caution">
    <text evidence="4">The sequence shown here is derived from an EMBL/GenBank/DDBJ whole genome shotgun (WGS) entry which is preliminary data.</text>
</comment>
<accession>A0ABM8YKE6</accession>
<protein>
    <submittedName>
        <fullName evidence="4">Uncharacterized protein</fullName>
    </submittedName>
</protein>
<dbReference type="EMBL" id="CAKJTJ010000004">
    <property type="protein sequence ID" value="CAG9620269.1"/>
    <property type="molecule type" value="Genomic_DNA"/>
</dbReference>
<feature type="chain" id="PRO_5046609887" evidence="3">
    <location>
        <begin position="26"/>
        <end position="411"/>
    </location>
</feature>
<keyword evidence="2" id="KW-1133">Transmembrane helix</keyword>
<name>A0ABM8YKE6_9BACI</name>
<dbReference type="Proteomes" id="UP000789833">
    <property type="component" value="Unassembled WGS sequence"/>
</dbReference>
<feature type="compositionally biased region" description="Low complexity" evidence="1">
    <location>
        <begin position="168"/>
        <end position="183"/>
    </location>
</feature>
<proteinExistence type="predicted"/>
<feature type="compositionally biased region" description="Gly residues" evidence="1">
    <location>
        <begin position="112"/>
        <end position="122"/>
    </location>
</feature>
<keyword evidence="3" id="KW-0732">Signal</keyword>
<evidence type="ECO:0000256" key="2">
    <source>
        <dbReference type="SAM" id="Phobius"/>
    </source>
</evidence>
<evidence type="ECO:0000256" key="1">
    <source>
        <dbReference type="SAM" id="MobiDB-lite"/>
    </source>
</evidence>
<keyword evidence="2" id="KW-0472">Membrane</keyword>
<feature type="region of interest" description="Disordered" evidence="1">
    <location>
        <begin position="110"/>
        <end position="183"/>
    </location>
</feature>
<evidence type="ECO:0000313" key="4">
    <source>
        <dbReference type="EMBL" id="CAG9620269.1"/>
    </source>
</evidence>
<sequence>MKRIFIAFAAIAIFFMTSVVPFVHTADAWSPKPWTPKPWELKKWEPEPPTEMREWNPSSTDLQKWELRQWVLTQHQMVAWELNNNPDLTPWEVRNYELIAWELEQWDLELQGQGGGPTGGLEGNTSANSPPAQGPMPIPDQDQPSINNPSQNNGNDQYAGNSPSSVETAAPGTGSDSGSSTGPSTYDAIKFISKDIVGSTVNFADKMVRADDADALRNFTDFQKGMFLSGVKTFTKGNDFFDSAFMVKDVVDSSKKAYDAISDYSTLRNIRDLSRAGRIDDALQMAGSVKSFSATNAIVSTALLPFSVADTWNNAQSIQGTSGWDRADAIMNTIGSAGGVISGLAAPVAMIPGGQVVAAGLLAVGTVLSLGSVVYKAARNWRKIKDTAVNTVKNIGNGIKNVGSKIASWFK</sequence>
<feature type="transmembrane region" description="Helical" evidence="2">
    <location>
        <begin position="356"/>
        <end position="375"/>
    </location>
</feature>
<dbReference type="RefSeq" id="WP_230500204.1">
    <property type="nucleotide sequence ID" value="NZ_CAKJTJ010000004.1"/>
</dbReference>